<feature type="region of interest" description="Disordered" evidence="1">
    <location>
        <begin position="420"/>
        <end position="681"/>
    </location>
</feature>
<dbReference type="GO" id="GO:0045944">
    <property type="term" value="P:positive regulation of transcription by RNA polymerase II"/>
    <property type="evidence" value="ECO:0007669"/>
    <property type="project" value="TreeGrafter"/>
</dbReference>
<accession>A0A8H7R6S2</accession>
<feature type="region of interest" description="Disordered" evidence="1">
    <location>
        <begin position="911"/>
        <end position="942"/>
    </location>
</feature>
<dbReference type="SUPFAM" id="SSF50729">
    <property type="entry name" value="PH domain-like"/>
    <property type="match status" value="1"/>
</dbReference>
<dbReference type="Pfam" id="PF25381">
    <property type="entry name" value="PH_26"/>
    <property type="match status" value="1"/>
</dbReference>
<feature type="compositionally biased region" description="Low complexity" evidence="1">
    <location>
        <begin position="644"/>
        <end position="671"/>
    </location>
</feature>
<dbReference type="InterPro" id="IPR051647">
    <property type="entry name" value="Mediator_comp_sub12"/>
</dbReference>
<gene>
    <name evidence="3" type="ORF">INT47_011986</name>
</gene>
<feature type="region of interest" description="Disordered" evidence="1">
    <location>
        <begin position="19"/>
        <end position="53"/>
    </location>
</feature>
<dbReference type="PANTHER" id="PTHR46007">
    <property type="entry name" value="MEDIATOR OF RNA POLYMERASE II TRANSCRIPTION SUBUNIT 12"/>
    <property type="match status" value="1"/>
</dbReference>
<organism evidence="3 4">
    <name type="scientific">Mucor saturninus</name>
    <dbReference type="NCBI Taxonomy" id="64648"/>
    <lineage>
        <taxon>Eukaryota</taxon>
        <taxon>Fungi</taxon>
        <taxon>Fungi incertae sedis</taxon>
        <taxon>Mucoromycota</taxon>
        <taxon>Mucoromycotina</taxon>
        <taxon>Mucoromycetes</taxon>
        <taxon>Mucorales</taxon>
        <taxon>Mucorineae</taxon>
        <taxon>Mucoraceae</taxon>
        <taxon>Mucor</taxon>
    </lineage>
</organism>
<evidence type="ECO:0000256" key="1">
    <source>
        <dbReference type="SAM" id="MobiDB-lite"/>
    </source>
</evidence>
<dbReference type="AlphaFoldDB" id="A0A8H7R6S2"/>
<dbReference type="SMART" id="SM00233">
    <property type="entry name" value="PH"/>
    <property type="match status" value="2"/>
</dbReference>
<dbReference type="EMBL" id="JAEPRD010000042">
    <property type="protein sequence ID" value="KAG2204690.1"/>
    <property type="molecule type" value="Genomic_DNA"/>
</dbReference>
<dbReference type="GO" id="GO:0003713">
    <property type="term" value="F:transcription coactivator activity"/>
    <property type="evidence" value="ECO:0007669"/>
    <property type="project" value="TreeGrafter"/>
</dbReference>
<dbReference type="InterPro" id="IPR001849">
    <property type="entry name" value="PH_domain"/>
</dbReference>
<dbReference type="GO" id="GO:0016592">
    <property type="term" value="C:mediator complex"/>
    <property type="evidence" value="ECO:0007669"/>
    <property type="project" value="TreeGrafter"/>
</dbReference>
<protein>
    <recommendedName>
        <fullName evidence="2">PH domain-containing protein</fullName>
    </recommendedName>
</protein>
<name>A0A8H7R6S2_9FUNG</name>
<feature type="domain" description="PH" evidence="2">
    <location>
        <begin position="85"/>
        <end position="192"/>
    </location>
</feature>
<reference evidence="3" key="1">
    <citation type="submission" date="2020-12" db="EMBL/GenBank/DDBJ databases">
        <title>Metabolic potential, ecology and presence of endohyphal bacteria is reflected in genomic diversity of Mucoromycotina.</title>
        <authorList>
            <person name="Muszewska A."/>
            <person name="Okrasinska A."/>
            <person name="Steczkiewicz K."/>
            <person name="Drgas O."/>
            <person name="Orlowska M."/>
            <person name="Perlinska-Lenart U."/>
            <person name="Aleksandrzak-Piekarczyk T."/>
            <person name="Szatraj K."/>
            <person name="Zielenkiewicz U."/>
            <person name="Pilsyk S."/>
            <person name="Malc E."/>
            <person name="Mieczkowski P."/>
            <person name="Kruszewska J.S."/>
            <person name="Biernat P."/>
            <person name="Pawlowska J."/>
        </authorList>
    </citation>
    <scope>NUCLEOTIDE SEQUENCE</scope>
    <source>
        <strain evidence="3">WA0000017839</strain>
    </source>
</reference>
<keyword evidence="4" id="KW-1185">Reference proteome</keyword>
<sequence length="942" mass="106798">MNSQSNEYFEAGMANLSLGNGTPMATQQTPNFSGEWDQQDDEPLYQHPSARPSNFIKPAAAQSNKSIIPQDMHVVQDLYDNYSQKVYIEGYVYKKNDLTVDGKSFGDPNWSKVYAELCGPVLTLWDTEFEQDENVMPQYVNITDSNVQLLGRLNDRENVLSLNSAGANRYFIDVSDSNTLVNWVCALRLSCFECSRLQEIYTRIFISRSLYSDILSKQMNKMEGLVQVRFTGTTEWQKLWVVVSDRKEEKKLFGKKSVKSKGQMTFYESKKAKSPIMTMVNVVQAYTIFPDSPQLIDLATMLKVEGFDGESPTSVSIQASTPKELVQWIIGTFDAFKLYGRPTKLIDDSNNISALNFGEPMNGYGLPRLFLEIPEVIHFNFKDETLLDNKAQFAGILLSKLQSIQQQHMSYRQSQQPMGLINQIPSGQPIYNNQSPVRPNSQRISTMPGYPNQQQGRSPINSIHSQQQSQRMNPASGRVIYASDEDSEEDEDDEDDDESDHDSVYKPQKHPTRESLSLPTMSTEDDGFASSILGNIEKKSVSSSTKQATESIHSSNTSLPAPITSPVSVPKDKPSVSEDEFGLSGSEDETPRVPTTPVARRPKPKMAATQVSISGSDDDDEEEEDDDDDEENSFSGSDDDIPIHQQGGRHPSQGQQQQQQYNGYPYDDYGNPQMHPQWEPGMAPDMYHEAYFDEDGYPIIDEDGPIIPSLGDRFATQNSLLDSYRPDRPSAHDQEGYARATGQPLIQVPNKPPEPRAGLVGMISQIENEKKHKETNKNRFASDLDKMDRDRDRFMMDQRSSMMPMMNQSMMGQPMMDPRMMMNMQMMGGQMPMMMDPRMSMMYPGMMQQNPAMMQQNPAMMQQNPAMMQQNPSMMNMQMMPPMMDPRMSMMMMQQQYGQYPMWNQQQAMYGNPRFNGHIDEDDDEDDDVPLGAKESPIPRHT</sequence>
<feature type="compositionally biased region" description="Acidic residues" evidence="1">
    <location>
        <begin position="920"/>
        <end position="929"/>
    </location>
</feature>
<feature type="compositionally biased region" description="Polar residues" evidence="1">
    <location>
        <begin position="541"/>
        <end position="559"/>
    </location>
</feature>
<dbReference type="OrthoDB" id="5563754at2759"/>
<dbReference type="InterPro" id="IPR058155">
    <property type="entry name" value="Skg3/CAF120-like_PH"/>
</dbReference>
<feature type="compositionally biased region" description="Acidic residues" evidence="1">
    <location>
        <begin position="616"/>
        <end position="640"/>
    </location>
</feature>
<feature type="compositionally biased region" description="Polar residues" evidence="1">
    <location>
        <begin position="19"/>
        <end position="32"/>
    </location>
</feature>
<evidence type="ECO:0000313" key="3">
    <source>
        <dbReference type="EMBL" id="KAG2204690.1"/>
    </source>
</evidence>
<evidence type="ECO:0000313" key="4">
    <source>
        <dbReference type="Proteomes" id="UP000603453"/>
    </source>
</evidence>
<dbReference type="PROSITE" id="PS50003">
    <property type="entry name" value="PH_DOMAIN"/>
    <property type="match status" value="1"/>
</dbReference>
<feature type="compositionally biased region" description="Polar residues" evidence="1">
    <location>
        <begin position="423"/>
        <end position="473"/>
    </location>
</feature>
<evidence type="ECO:0000259" key="2">
    <source>
        <dbReference type="PROSITE" id="PS50003"/>
    </source>
</evidence>
<proteinExistence type="predicted"/>
<dbReference type="PANTHER" id="PTHR46007:SF8">
    <property type="entry name" value="C2H2-TYPE DOMAIN-CONTAINING PROTEIN"/>
    <property type="match status" value="1"/>
</dbReference>
<comment type="caution">
    <text evidence="3">The sequence shown here is derived from an EMBL/GenBank/DDBJ whole genome shotgun (WGS) entry which is preliminary data.</text>
</comment>
<dbReference type="Gene3D" id="2.30.29.30">
    <property type="entry name" value="Pleckstrin-homology domain (PH domain)/Phosphotyrosine-binding domain (PTB)"/>
    <property type="match status" value="1"/>
</dbReference>
<dbReference type="Proteomes" id="UP000603453">
    <property type="component" value="Unassembled WGS sequence"/>
</dbReference>
<dbReference type="InterPro" id="IPR011993">
    <property type="entry name" value="PH-like_dom_sf"/>
</dbReference>
<feature type="compositionally biased region" description="Acidic residues" evidence="1">
    <location>
        <begin position="483"/>
        <end position="500"/>
    </location>
</feature>